<keyword evidence="2" id="KW-1185">Reference proteome</keyword>
<dbReference type="Proteomes" id="UP000237105">
    <property type="component" value="Unassembled WGS sequence"/>
</dbReference>
<organism evidence="1 2">
    <name type="scientific">Parasponia andersonii</name>
    <name type="common">Sponia andersonii</name>
    <dbReference type="NCBI Taxonomy" id="3476"/>
    <lineage>
        <taxon>Eukaryota</taxon>
        <taxon>Viridiplantae</taxon>
        <taxon>Streptophyta</taxon>
        <taxon>Embryophyta</taxon>
        <taxon>Tracheophyta</taxon>
        <taxon>Spermatophyta</taxon>
        <taxon>Magnoliopsida</taxon>
        <taxon>eudicotyledons</taxon>
        <taxon>Gunneridae</taxon>
        <taxon>Pentapetalae</taxon>
        <taxon>rosids</taxon>
        <taxon>fabids</taxon>
        <taxon>Rosales</taxon>
        <taxon>Cannabaceae</taxon>
        <taxon>Parasponia</taxon>
    </lineage>
</organism>
<dbReference type="EMBL" id="JXTB01000146">
    <property type="protein sequence ID" value="PON58730.1"/>
    <property type="molecule type" value="Genomic_DNA"/>
</dbReference>
<comment type="caution">
    <text evidence="1">The sequence shown here is derived from an EMBL/GenBank/DDBJ whole genome shotgun (WGS) entry which is preliminary data.</text>
</comment>
<dbReference type="AlphaFoldDB" id="A0A2P5CCE5"/>
<accession>A0A2P5CCE5</accession>
<proteinExistence type="predicted"/>
<evidence type="ECO:0000313" key="1">
    <source>
        <dbReference type="EMBL" id="PON58730.1"/>
    </source>
</evidence>
<evidence type="ECO:0000313" key="2">
    <source>
        <dbReference type="Proteomes" id="UP000237105"/>
    </source>
</evidence>
<sequence length="151" mass="16840">MSTTEEKQLYLCLRPFIGWPKNCWFVVLREPNLLNATTASDSDNQSQGRLRLAAVPPPIDANNNYVSGTAWASVGTKIYLIRCLDSTEGLVHDCSFDQTWERSPSMATALINPVAKVAPRKDLRGGQERHSHRSQLGWSVRPGYWTLGGHS</sequence>
<name>A0A2P5CCE5_PARAD</name>
<protein>
    <submittedName>
        <fullName evidence="1">Uncharacterized protein</fullName>
    </submittedName>
</protein>
<reference evidence="2" key="1">
    <citation type="submission" date="2016-06" db="EMBL/GenBank/DDBJ databases">
        <title>Parallel loss of symbiosis genes in relatives of nitrogen-fixing non-legume Parasponia.</title>
        <authorList>
            <person name="Van Velzen R."/>
            <person name="Holmer R."/>
            <person name="Bu F."/>
            <person name="Rutten L."/>
            <person name="Van Zeijl A."/>
            <person name="Liu W."/>
            <person name="Santuari L."/>
            <person name="Cao Q."/>
            <person name="Sharma T."/>
            <person name="Shen D."/>
            <person name="Roswanjaya Y."/>
            <person name="Wardhani T."/>
            <person name="Kalhor M.S."/>
            <person name="Jansen J."/>
            <person name="Van den Hoogen J."/>
            <person name="Gungor B."/>
            <person name="Hartog M."/>
            <person name="Hontelez J."/>
            <person name="Verver J."/>
            <person name="Yang W.-C."/>
            <person name="Schijlen E."/>
            <person name="Repin R."/>
            <person name="Schilthuizen M."/>
            <person name="Schranz E."/>
            <person name="Heidstra R."/>
            <person name="Miyata K."/>
            <person name="Fedorova E."/>
            <person name="Kohlen W."/>
            <person name="Bisseling T."/>
            <person name="Smit S."/>
            <person name="Geurts R."/>
        </authorList>
    </citation>
    <scope>NUCLEOTIDE SEQUENCE [LARGE SCALE GENOMIC DNA]</scope>
    <source>
        <strain evidence="2">cv. WU1-14</strain>
    </source>
</reference>
<gene>
    <name evidence="1" type="ORF">PanWU01x14_164660</name>
</gene>